<gene>
    <name evidence="3" type="ORF">RE474_02655</name>
</gene>
<feature type="region of interest" description="Disordered" evidence="1">
    <location>
        <begin position="72"/>
        <end position="93"/>
    </location>
</feature>
<feature type="domain" description="Metallo-beta-lactamase" evidence="2">
    <location>
        <begin position="161"/>
        <end position="328"/>
    </location>
</feature>
<evidence type="ECO:0000313" key="4">
    <source>
        <dbReference type="Proteomes" id="UP001182908"/>
    </source>
</evidence>
<dbReference type="InterPro" id="IPR001279">
    <property type="entry name" value="Metallo-B-lactamas"/>
</dbReference>
<dbReference type="AlphaFoldDB" id="A0AA51UL83"/>
<dbReference type="GO" id="GO:0070290">
    <property type="term" value="F:N-acylphosphatidylethanolamine-specific phospholipase D activity"/>
    <property type="evidence" value="ECO:0007669"/>
    <property type="project" value="InterPro"/>
</dbReference>
<evidence type="ECO:0000256" key="1">
    <source>
        <dbReference type="SAM" id="MobiDB-lite"/>
    </source>
</evidence>
<dbReference type="Pfam" id="PF12706">
    <property type="entry name" value="Lactamase_B_2"/>
    <property type="match status" value="1"/>
</dbReference>
<evidence type="ECO:0000313" key="3">
    <source>
        <dbReference type="EMBL" id="WMW25642.1"/>
    </source>
</evidence>
<organism evidence="3 4">
    <name type="scientific">Methanolobus sediminis</name>
    <dbReference type="NCBI Taxonomy" id="3072978"/>
    <lineage>
        <taxon>Archaea</taxon>
        <taxon>Methanobacteriati</taxon>
        <taxon>Methanobacteriota</taxon>
        <taxon>Stenosarchaea group</taxon>
        <taxon>Methanomicrobia</taxon>
        <taxon>Methanosarcinales</taxon>
        <taxon>Methanosarcinaceae</taxon>
        <taxon>Methanolobus</taxon>
    </lineage>
</organism>
<dbReference type="GO" id="GO:0005737">
    <property type="term" value="C:cytoplasm"/>
    <property type="evidence" value="ECO:0007669"/>
    <property type="project" value="TreeGrafter"/>
</dbReference>
<sequence>MIQKVKQIKLKKIVLHSFLLLVLFCAGIILFMNIAPAFGGDPTSEQKEAYQQLSNYVDGHFVNELPTSVFVDSSETPSANDSSGSEVVDRNPASPIPVSTIDWNQINRKNDSLTWLGHSAYLLSIDDKKLLLDPMLSPVASPVSFVGINRYEYSEDIMSNIIDEMPPIDAVFITHDHYDHMDYQSIVKLNSKASHFFVPLGCEAHLIRWGIPEEKITELNWWEETEYEGLTVVLTPSRHGSGRDLFSIDTTLWGGWIILGSKTRVYTSGDGGYGPHFEEIGNQYGPFDITLMEGAQYDQRWAEIHMIPEQAVQAHLDVNGETMMLMHWGAFTLANHAWNEPIERALEEANKREVNIIAPMIGETVLLDSELETSPTSWWDF</sequence>
<dbReference type="EMBL" id="CP133592">
    <property type="protein sequence ID" value="WMW25642.1"/>
    <property type="molecule type" value="Genomic_DNA"/>
</dbReference>
<dbReference type="Proteomes" id="UP001182908">
    <property type="component" value="Chromosome"/>
</dbReference>
<accession>A0AA51UL83</accession>
<reference evidence="3 4" key="1">
    <citation type="submission" date="2023-08" db="EMBL/GenBank/DDBJ databases">
        <title>Methanolobus mangrovi sp. nov. and Methanolobus sediminis sp. nov, two novel methylotrophic methanogens isolated from mangrove sediments in China.</title>
        <authorList>
            <person name="Zhou J."/>
        </authorList>
    </citation>
    <scope>NUCLEOTIDE SEQUENCE [LARGE SCALE GENOMIC DNA]</scope>
    <source>
        <strain evidence="3 4">FTZ6</strain>
    </source>
</reference>
<evidence type="ECO:0000259" key="2">
    <source>
        <dbReference type="Pfam" id="PF12706"/>
    </source>
</evidence>
<protein>
    <submittedName>
        <fullName evidence="3">MBL fold metallo-hydrolase</fullName>
    </submittedName>
</protein>
<dbReference type="PANTHER" id="PTHR15032:SF4">
    <property type="entry name" value="N-ACYL-PHOSPHATIDYLETHANOLAMINE-HYDROLYZING PHOSPHOLIPASE D"/>
    <property type="match status" value="1"/>
</dbReference>
<dbReference type="PIRSF" id="PIRSF038896">
    <property type="entry name" value="NAPE-PLD"/>
    <property type="match status" value="1"/>
</dbReference>
<feature type="compositionally biased region" description="Polar residues" evidence="1">
    <location>
        <begin position="72"/>
        <end position="85"/>
    </location>
</feature>
<dbReference type="InterPro" id="IPR036866">
    <property type="entry name" value="RibonucZ/Hydroxyglut_hydro"/>
</dbReference>
<dbReference type="InterPro" id="IPR024884">
    <property type="entry name" value="NAPE-PLD"/>
</dbReference>
<proteinExistence type="predicted"/>
<name>A0AA51UL83_9EURY</name>
<keyword evidence="4" id="KW-1185">Reference proteome</keyword>
<dbReference type="PANTHER" id="PTHR15032">
    <property type="entry name" value="N-ACYL-PHOSPHATIDYLETHANOLAMINE-HYDROLYZING PHOSPHOLIPASE D"/>
    <property type="match status" value="1"/>
</dbReference>
<dbReference type="GO" id="GO:0008270">
    <property type="term" value="F:zinc ion binding"/>
    <property type="evidence" value="ECO:0007669"/>
    <property type="project" value="InterPro"/>
</dbReference>
<dbReference type="KEGG" id="mseb:RE474_02655"/>
<dbReference type="SUPFAM" id="SSF56281">
    <property type="entry name" value="Metallo-hydrolase/oxidoreductase"/>
    <property type="match status" value="1"/>
</dbReference>
<dbReference type="RefSeq" id="WP_309311444.1">
    <property type="nucleotide sequence ID" value="NZ_CP133592.1"/>
</dbReference>
<dbReference type="Gene3D" id="3.60.15.10">
    <property type="entry name" value="Ribonuclease Z/Hydroxyacylglutathione hydrolase-like"/>
    <property type="match status" value="1"/>
</dbReference>
<dbReference type="GeneID" id="84231582"/>